<evidence type="ECO:0000259" key="6">
    <source>
        <dbReference type="Pfam" id="PF01509"/>
    </source>
</evidence>
<gene>
    <name evidence="5 8" type="primary">truB</name>
    <name evidence="8" type="ORF">IAB46_10480</name>
</gene>
<keyword evidence="3 5" id="KW-0819">tRNA processing</keyword>
<feature type="active site" description="Nucleophile" evidence="5">
    <location>
        <position position="39"/>
    </location>
</feature>
<dbReference type="SUPFAM" id="SSF55120">
    <property type="entry name" value="Pseudouridine synthase"/>
    <property type="match status" value="1"/>
</dbReference>
<dbReference type="Proteomes" id="UP000823927">
    <property type="component" value="Unassembled WGS sequence"/>
</dbReference>
<dbReference type="GO" id="GO:1990481">
    <property type="term" value="P:mRNA pseudouridine synthesis"/>
    <property type="evidence" value="ECO:0007669"/>
    <property type="project" value="TreeGrafter"/>
</dbReference>
<evidence type="ECO:0000259" key="7">
    <source>
        <dbReference type="Pfam" id="PF16198"/>
    </source>
</evidence>
<evidence type="ECO:0000313" key="8">
    <source>
        <dbReference type="EMBL" id="HIS47953.1"/>
    </source>
</evidence>
<dbReference type="InterPro" id="IPR032819">
    <property type="entry name" value="TruB_C"/>
</dbReference>
<dbReference type="PANTHER" id="PTHR13767:SF2">
    <property type="entry name" value="PSEUDOURIDYLATE SYNTHASE TRUB1"/>
    <property type="match status" value="1"/>
</dbReference>
<dbReference type="PANTHER" id="PTHR13767">
    <property type="entry name" value="TRNA-PSEUDOURIDINE SYNTHASE"/>
    <property type="match status" value="1"/>
</dbReference>
<dbReference type="InterPro" id="IPR002501">
    <property type="entry name" value="PsdUridine_synth_N"/>
</dbReference>
<feature type="domain" description="Pseudouridine synthase II N-terminal" evidence="6">
    <location>
        <begin position="24"/>
        <end position="155"/>
    </location>
</feature>
<dbReference type="InterPro" id="IPR014780">
    <property type="entry name" value="tRNA_psdUridine_synth_TruB"/>
</dbReference>
<dbReference type="NCBIfam" id="TIGR00431">
    <property type="entry name" value="TruB"/>
    <property type="match status" value="1"/>
</dbReference>
<dbReference type="CDD" id="cd02573">
    <property type="entry name" value="PseudoU_synth_EcTruB"/>
    <property type="match status" value="1"/>
</dbReference>
<evidence type="ECO:0000256" key="2">
    <source>
        <dbReference type="ARBA" id="ARBA00005642"/>
    </source>
</evidence>
<dbReference type="GO" id="GO:0031119">
    <property type="term" value="P:tRNA pseudouridine synthesis"/>
    <property type="evidence" value="ECO:0007669"/>
    <property type="project" value="UniProtKB-UniRule"/>
</dbReference>
<evidence type="ECO:0000313" key="9">
    <source>
        <dbReference type="Proteomes" id="UP000823927"/>
    </source>
</evidence>
<evidence type="ECO:0000256" key="5">
    <source>
        <dbReference type="HAMAP-Rule" id="MF_01080"/>
    </source>
</evidence>
<dbReference type="Gene3D" id="3.30.2350.10">
    <property type="entry name" value="Pseudouridine synthase"/>
    <property type="match status" value="1"/>
</dbReference>
<dbReference type="EC" id="5.4.99.25" evidence="5"/>
<dbReference type="Pfam" id="PF16198">
    <property type="entry name" value="TruB_C_2"/>
    <property type="match status" value="1"/>
</dbReference>
<dbReference type="HAMAP" id="MF_01080">
    <property type="entry name" value="TruB_bact"/>
    <property type="match status" value="1"/>
</dbReference>
<comment type="catalytic activity">
    <reaction evidence="1 5">
        <text>uridine(55) in tRNA = pseudouridine(55) in tRNA</text>
        <dbReference type="Rhea" id="RHEA:42532"/>
        <dbReference type="Rhea" id="RHEA-COMP:10101"/>
        <dbReference type="Rhea" id="RHEA-COMP:10102"/>
        <dbReference type="ChEBI" id="CHEBI:65314"/>
        <dbReference type="ChEBI" id="CHEBI:65315"/>
        <dbReference type="EC" id="5.4.99.25"/>
    </reaction>
</comment>
<comment type="function">
    <text evidence="5">Responsible for synthesis of pseudouridine from uracil-55 in the psi GC loop of transfer RNAs.</text>
</comment>
<evidence type="ECO:0000256" key="3">
    <source>
        <dbReference type="ARBA" id="ARBA00022694"/>
    </source>
</evidence>
<protein>
    <recommendedName>
        <fullName evidence="5">tRNA pseudouridine synthase B</fullName>
        <ecNumber evidence="5">5.4.99.25</ecNumber>
    </recommendedName>
    <alternativeName>
        <fullName evidence="5">tRNA pseudouridine(55) synthase</fullName>
        <shortName evidence="5">Psi55 synthase</shortName>
    </alternativeName>
    <alternativeName>
        <fullName evidence="5">tRNA pseudouridylate synthase</fullName>
    </alternativeName>
    <alternativeName>
        <fullName evidence="5">tRNA-uridine isomerase</fullName>
    </alternativeName>
</protein>
<dbReference type="InterPro" id="IPR020103">
    <property type="entry name" value="PsdUridine_synth_cat_dom_sf"/>
</dbReference>
<accession>A0A9D1JR96</accession>
<keyword evidence="4 5" id="KW-0413">Isomerase</keyword>
<organism evidence="8 9">
    <name type="scientific">Candidatus Scybalocola faecigallinarum</name>
    <dbReference type="NCBI Taxonomy" id="2840941"/>
    <lineage>
        <taxon>Bacteria</taxon>
        <taxon>Bacillati</taxon>
        <taxon>Bacillota</taxon>
        <taxon>Clostridia</taxon>
        <taxon>Lachnospirales</taxon>
        <taxon>Lachnospiraceae</taxon>
        <taxon>Lachnospiraceae incertae sedis</taxon>
        <taxon>Candidatus Scybalocola (ex Gilroy et al. 2021)</taxon>
    </lineage>
</organism>
<comment type="similarity">
    <text evidence="2 5">Belongs to the pseudouridine synthase TruB family. Type 1 subfamily.</text>
</comment>
<evidence type="ECO:0000256" key="1">
    <source>
        <dbReference type="ARBA" id="ARBA00000385"/>
    </source>
</evidence>
<reference evidence="8" key="1">
    <citation type="submission" date="2020-10" db="EMBL/GenBank/DDBJ databases">
        <authorList>
            <person name="Gilroy R."/>
        </authorList>
    </citation>
    <scope>NUCLEOTIDE SEQUENCE</scope>
    <source>
        <strain evidence="8">CHK178-757</strain>
    </source>
</reference>
<comment type="caution">
    <text evidence="8">The sequence shown here is derived from an EMBL/GenBank/DDBJ whole genome shotgun (WGS) entry which is preliminary data.</text>
</comment>
<proteinExistence type="inferred from homology"/>
<dbReference type="EMBL" id="DVIT01000037">
    <property type="protein sequence ID" value="HIS47953.1"/>
    <property type="molecule type" value="Genomic_DNA"/>
</dbReference>
<feature type="domain" description="tRNA pseudouridylate synthase B C-terminal" evidence="7">
    <location>
        <begin position="201"/>
        <end position="259"/>
    </location>
</feature>
<sequence length="329" mass="35904">MINGIINVYKERGFTSHDVVAKLRGILHQKKIGHTGTLDPEATGVLPVCLGNATRLCDMLTDTDKVYRARMLLGLTTDTQDTSGKILSDLAAVPEQERVEAAIHSFVGAYDQIPPMYSALKIGGKKLYELAREGREVQRQPRRVNISYINIEEIETIGEIPAVDPASAGGGFGILFKEEPENFPKMAVTMSVECSKGTYIRTLCNDIGEKLGVGGCMSALERTRVGIFKAGEAKTLGQIARAVDDGNFESMVIPVDAMFKDFPKIAVNAQGDRLLHNGNLLGSACVIMSMPTEPEDGLKVRVYDASGTFTGIYAYCKKSRQFKVVKMFL</sequence>
<name>A0A9D1JR96_9FIRM</name>
<dbReference type="Pfam" id="PF01509">
    <property type="entry name" value="TruB_N"/>
    <property type="match status" value="1"/>
</dbReference>
<dbReference type="GO" id="GO:0003723">
    <property type="term" value="F:RNA binding"/>
    <property type="evidence" value="ECO:0007669"/>
    <property type="project" value="InterPro"/>
</dbReference>
<evidence type="ECO:0000256" key="4">
    <source>
        <dbReference type="ARBA" id="ARBA00023235"/>
    </source>
</evidence>
<dbReference type="AlphaFoldDB" id="A0A9D1JR96"/>
<dbReference type="GO" id="GO:0160148">
    <property type="term" value="F:tRNA pseudouridine(55) synthase activity"/>
    <property type="evidence" value="ECO:0007669"/>
    <property type="project" value="UniProtKB-EC"/>
</dbReference>
<reference evidence="8" key="2">
    <citation type="journal article" date="2021" name="PeerJ">
        <title>Extensive microbial diversity within the chicken gut microbiome revealed by metagenomics and culture.</title>
        <authorList>
            <person name="Gilroy R."/>
            <person name="Ravi A."/>
            <person name="Getino M."/>
            <person name="Pursley I."/>
            <person name="Horton D.L."/>
            <person name="Alikhan N.F."/>
            <person name="Baker D."/>
            <person name="Gharbi K."/>
            <person name="Hall N."/>
            <person name="Watson M."/>
            <person name="Adriaenssens E.M."/>
            <person name="Foster-Nyarko E."/>
            <person name="Jarju S."/>
            <person name="Secka A."/>
            <person name="Antonio M."/>
            <person name="Oren A."/>
            <person name="Chaudhuri R.R."/>
            <person name="La Ragione R."/>
            <person name="Hildebrand F."/>
            <person name="Pallen M.J."/>
        </authorList>
    </citation>
    <scope>NUCLEOTIDE SEQUENCE</scope>
    <source>
        <strain evidence="8">CHK178-757</strain>
    </source>
</reference>